<dbReference type="EMBL" id="JRKL02000825">
    <property type="protein sequence ID" value="KAF3967989.1"/>
    <property type="molecule type" value="Genomic_DNA"/>
</dbReference>
<accession>A0A8J4RGY7</accession>
<organism evidence="2 3">
    <name type="scientific">Castanea mollissima</name>
    <name type="common">Chinese chestnut</name>
    <dbReference type="NCBI Taxonomy" id="60419"/>
    <lineage>
        <taxon>Eukaryota</taxon>
        <taxon>Viridiplantae</taxon>
        <taxon>Streptophyta</taxon>
        <taxon>Embryophyta</taxon>
        <taxon>Tracheophyta</taxon>
        <taxon>Spermatophyta</taxon>
        <taxon>Magnoliopsida</taxon>
        <taxon>eudicotyledons</taxon>
        <taxon>Gunneridae</taxon>
        <taxon>Pentapetalae</taxon>
        <taxon>rosids</taxon>
        <taxon>fabids</taxon>
        <taxon>Fagales</taxon>
        <taxon>Fagaceae</taxon>
        <taxon>Castanea</taxon>
    </lineage>
</organism>
<evidence type="ECO:0000313" key="3">
    <source>
        <dbReference type="Proteomes" id="UP000737018"/>
    </source>
</evidence>
<keyword evidence="1" id="KW-1133">Transmembrane helix</keyword>
<evidence type="ECO:0000313" key="2">
    <source>
        <dbReference type="EMBL" id="KAF3967989.1"/>
    </source>
</evidence>
<comment type="caution">
    <text evidence="2">The sequence shown here is derived from an EMBL/GenBank/DDBJ whole genome shotgun (WGS) entry which is preliminary data.</text>
</comment>
<sequence>MGFSPCIATHDVSMQALFNLIQSFLMILHVPLSLTSCRIRAPIKVKRVVEKVEKLKWKCLQYIAASQW</sequence>
<feature type="transmembrane region" description="Helical" evidence="1">
    <location>
        <begin position="20"/>
        <end position="37"/>
    </location>
</feature>
<gene>
    <name evidence="2" type="ORF">CMV_008065</name>
</gene>
<proteinExistence type="predicted"/>
<dbReference type="AlphaFoldDB" id="A0A8J4RGY7"/>
<keyword evidence="1" id="KW-0472">Membrane</keyword>
<dbReference type="Proteomes" id="UP000737018">
    <property type="component" value="Unassembled WGS sequence"/>
</dbReference>
<evidence type="ECO:0000256" key="1">
    <source>
        <dbReference type="SAM" id="Phobius"/>
    </source>
</evidence>
<keyword evidence="3" id="KW-1185">Reference proteome</keyword>
<keyword evidence="1" id="KW-0812">Transmembrane</keyword>
<name>A0A8J4RGY7_9ROSI</name>
<protein>
    <submittedName>
        <fullName evidence="2">Uncharacterized protein</fullName>
    </submittedName>
</protein>
<reference evidence="2" key="1">
    <citation type="submission" date="2020-03" db="EMBL/GenBank/DDBJ databases">
        <title>Castanea mollissima Vanexum genome sequencing.</title>
        <authorList>
            <person name="Staton M."/>
        </authorList>
    </citation>
    <scope>NUCLEOTIDE SEQUENCE</scope>
    <source>
        <tissue evidence="2">Leaf</tissue>
    </source>
</reference>